<evidence type="ECO:0000313" key="10">
    <source>
        <dbReference type="EMBL" id="KAK5991483.1"/>
    </source>
</evidence>
<sequence length="468" mass="49574">MTSSSPSQQRPWGHRWRSSTPFILVCIGIALFAESFLFGFVVPILPYILEDRNHVAPEDIQRLTYQILTTYGAVAVASGLFIGQLADLAKSRQMPLIIGLGIAFTGTALLAASTNLPGVFIGRVLQAIGGTSAWIVGLSTIRDSIEAKNIGKAFGMVSSCVSAGALSGPAVAGLLLDLAGYWVAWGSVLVVLLLDIAMRLVMLEKRGQSNASTPVDTDNDSGGSESDDVGEEAALISDTAAQSYDSVARDPSRETGELPTLAFYKLMLSQKRVIVGLACSVVYCIMLSSYNTTIPTHVKFTFGWGSLQTGLLFATLQGPTILLSPVFGWLRDKFGTKIPATIGFGSLAPLAWLLGAADQKQFPWAGSEESAKHVYIAAVIGIACVTNLMASIGTIEITCAADDLQTSRPGIFGPNGGYSRCYSLSNLSFSTGLLIGPLLSGALADTVGYYYMNIVLGKSTRLFCYSPS</sequence>
<evidence type="ECO:0000256" key="7">
    <source>
        <dbReference type="SAM" id="MobiDB-lite"/>
    </source>
</evidence>
<feature type="transmembrane region" description="Helical" evidence="8">
    <location>
        <begin position="95"/>
        <end position="114"/>
    </location>
</feature>
<feature type="transmembrane region" description="Helical" evidence="8">
    <location>
        <begin position="337"/>
        <end position="354"/>
    </location>
</feature>
<keyword evidence="4 8" id="KW-0812">Transmembrane</keyword>
<protein>
    <submittedName>
        <fullName evidence="10">MFS-type transporter C18.02-like protein</fullName>
    </submittedName>
</protein>
<keyword evidence="11" id="KW-1185">Reference proteome</keyword>
<keyword evidence="6 8" id="KW-0472">Membrane</keyword>
<dbReference type="Gene3D" id="1.20.1250.20">
    <property type="entry name" value="MFS general substrate transporter like domains"/>
    <property type="match status" value="1"/>
</dbReference>
<keyword evidence="5 8" id="KW-1133">Transmembrane helix</keyword>
<comment type="caution">
    <text evidence="10">The sequence shown here is derived from an EMBL/GenBank/DDBJ whole genome shotgun (WGS) entry which is preliminary data.</text>
</comment>
<organism evidence="10 11">
    <name type="scientific">Cladobotryum mycophilum</name>
    <dbReference type="NCBI Taxonomy" id="491253"/>
    <lineage>
        <taxon>Eukaryota</taxon>
        <taxon>Fungi</taxon>
        <taxon>Dikarya</taxon>
        <taxon>Ascomycota</taxon>
        <taxon>Pezizomycotina</taxon>
        <taxon>Sordariomycetes</taxon>
        <taxon>Hypocreomycetidae</taxon>
        <taxon>Hypocreales</taxon>
        <taxon>Hypocreaceae</taxon>
        <taxon>Cladobotryum</taxon>
    </lineage>
</organism>
<feature type="region of interest" description="Disordered" evidence="7">
    <location>
        <begin position="209"/>
        <end position="228"/>
    </location>
</feature>
<evidence type="ECO:0000256" key="3">
    <source>
        <dbReference type="ARBA" id="ARBA00022448"/>
    </source>
</evidence>
<dbReference type="InterPro" id="IPR036259">
    <property type="entry name" value="MFS_trans_sf"/>
</dbReference>
<evidence type="ECO:0000256" key="2">
    <source>
        <dbReference type="ARBA" id="ARBA00006829"/>
    </source>
</evidence>
<evidence type="ECO:0000256" key="6">
    <source>
        <dbReference type="ARBA" id="ARBA00023136"/>
    </source>
</evidence>
<dbReference type="SUPFAM" id="SSF103473">
    <property type="entry name" value="MFS general substrate transporter"/>
    <property type="match status" value="1"/>
</dbReference>
<accession>A0ABR0SH31</accession>
<feature type="transmembrane region" description="Helical" evidence="8">
    <location>
        <begin position="273"/>
        <end position="290"/>
    </location>
</feature>
<dbReference type="InterPro" id="IPR050930">
    <property type="entry name" value="MFS_Vesicular_Transporter"/>
</dbReference>
<evidence type="ECO:0000256" key="5">
    <source>
        <dbReference type="ARBA" id="ARBA00022989"/>
    </source>
</evidence>
<feature type="transmembrane region" description="Helical" evidence="8">
    <location>
        <begin position="182"/>
        <end position="202"/>
    </location>
</feature>
<feature type="compositionally biased region" description="Polar residues" evidence="7">
    <location>
        <begin position="209"/>
        <end position="224"/>
    </location>
</feature>
<dbReference type="InterPro" id="IPR011701">
    <property type="entry name" value="MFS"/>
</dbReference>
<dbReference type="Pfam" id="PF07690">
    <property type="entry name" value="MFS_1"/>
    <property type="match status" value="1"/>
</dbReference>
<feature type="transmembrane region" description="Helical" evidence="8">
    <location>
        <begin position="310"/>
        <end position="330"/>
    </location>
</feature>
<evidence type="ECO:0000256" key="1">
    <source>
        <dbReference type="ARBA" id="ARBA00004141"/>
    </source>
</evidence>
<reference evidence="10 11" key="1">
    <citation type="submission" date="2024-01" db="EMBL/GenBank/DDBJ databases">
        <title>Complete genome of Cladobotryum mycophilum ATHUM6906.</title>
        <authorList>
            <person name="Christinaki A.C."/>
            <person name="Myridakis A.I."/>
            <person name="Kouvelis V.N."/>
        </authorList>
    </citation>
    <scope>NUCLEOTIDE SEQUENCE [LARGE SCALE GENOMIC DNA]</scope>
    <source>
        <strain evidence="10 11">ATHUM6906</strain>
    </source>
</reference>
<proteinExistence type="inferred from homology"/>
<comment type="subcellular location">
    <subcellularLocation>
        <location evidence="1">Membrane</location>
        <topology evidence="1">Multi-pass membrane protein</topology>
    </subcellularLocation>
</comment>
<comment type="similarity">
    <text evidence="2">Belongs to the major facilitator superfamily. Vesicular transporter family.</text>
</comment>
<feature type="transmembrane region" description="Helical" evidence="8">
    <location>
        <begin position="153"/>
        <end position="176"/>
    </location>
</feature>
<dbReference type="PANTHER" id="PTHR23506:SF35">
    <property type="entry name" value="MAJOR FACILITATOR SUPERFAMILY (MFS) PROFILE DOMAIN-CONTAINING PROTEIN-RELATED"/>
    <property type="match status" value="1"/>
</dbReference>
<keyword evidence="3" id="KW-0813">Transport</keyword>
<evidence type="ECO:0000256" key="8">
    <source>
        <dbReference type="SAM" id="Phobius"/>
    </source>
</evidence>
<feature type="transmembrane region" description="Helical" evidence="8">
    <location>
        <begin position="120"/>
        <end position="141"/>
    </location>
</feature>
<name>A0ABR0SH31_9HYPO</name>
<feature type="transmembrane region" description="Helical" evidence="8">
    <location>
        <begin position="21"/>
        <end position="45"/>
    </location>
</feature>
<evidence type="ECO:0000256" key="4">
    <source>
        <dbReference type="ARBA" id="ARBA00022692"/>
    </source>
</evidence>
<gene>
    <name evidence="10" type="ORF">PT974_09766</name>
</gene>
<dbReference type="PROSITE" id="PS50850">
    <property type="entry name" value="MFS"/>
    <property type="match status" value="1"/>
</dbReference>
<dbReference type="EMBL" id="JAVFKD010000014">
    <property type="protein sequence ID" value="KAK5991483.1"/>
    <property type="molecule type" value="Genomic_DNA"/>
</dbReference>
<dbReference type="PRINTS" id="PR01035">
    <property type="entry name" value="TCRTETA"/>
</dbReference>
<dbReference type="PANTHER" id="PTHR23506">
    <property type="entry name" value="GH10249P"/>
    <property type="match status" value="1"/>
</dbReference>
<dbReference type="InterPro" id="IPR001958">
    <property type="entry name" value="Tet-R_TetA/multi-R_MdtG-like"/>
</dbReference>
<dbReference type="Proteomes" id="UP001338125">
    <property type="component" value="Unassembled WGS sequence"/>
</dbReference>
<dbReference type="InterPro" id="IPR020846">
    <property type="entry name" value="MFS_dom"/>
</dbReference>
<feature type="domain" description="Major facilitator superfamily (MFS) profile" evidence="9">
    <location>
        <begin position="23"/>
        <end position="468"/>
    </location>
</feature>
<evidence type="ECO:0000313" key="11">
    <source>
        <dbReference type="Proteomes" id="UP001338125"/>
    </source>
</evidence>
<feature type="transmembrane region" description="Helical" evidence="8">
    <location>
        <begin position="374"/>
        <end position="395"/>
    </location>
</feature>
<feature type="transmembrane region" description="Helical" evidence="8">
    <location>
        <begin position="65"/>
        <end position="83"/>
    </location>
</feature>
<evidence type="ECO:0000259" key="9">
    <source>
        <dbReference type="PROSITE" id="PS50850"/>
    </source>
</evidence>